<reference evidence="3 4" key="1">
    <citation type="journal article" date="2018" name="New Phytol.">
        <title>Phylogenomics of Endogonaceae and evolution of mycorrhizas within Mucoromycota.</title>
        <authorList>
            <person name="Chang Y."/>
            <person name="Desiro A."/>
            <person name="Na H."/>
            <person name="Sandor L."/>
            <person name="Lipzen A."/>
            <person name="Clum A."/>
            <person name="Barry K."/>
            <person name="Grigoriev I.V."/>
            <person name="Martin F.M."/>
            <person name="Stajich J.E."/>
            <person name="Smith M.E."/>
            <person name="Bonito G."/>
            <person name="Spatafora J.W."/>
        </authorList>
    </citation>
    <scope>NUCLEOTIDE SEQUENCE [LARGE SCALE GENOMIC DNA]</scope>
    <source>
        <strain evidence="3 4">GMNB39</strain>
    </source>
</reference>
<keyword evidence="2" id="KW-0812">Transmembrane</keyword>
<comment type="caution">
    <text evidence="3">The sequence shown here is derived from an EMBL/GenBank/DDBJ whole genome shotgun (WGS) entry which is preliminary data.</text>
</comment>
<proteinExistence type="predicted"/>
<feature type="compositionally biased region" description="Polar residues" evidence="1">
    <location>
        <begin position="112"/>
        <end position="126"/>
    </location>
</feature>
<evidence type="ECO:0000313" key="3">
    <source>
        <dbReference type="EMBL" id="RUP43149.1"/>
    </source>
</evidence>
<gene>
    <name evidence="3" type="ORF">BC936DRAFT_137546</name>
</gene>
<evidence type="ECO:0000256" key="2">
    <source>
        <dbReference type="SAM" id="Phobius"/>
    </source>
</evidence>
<name>A0A433CX32_9FUNG</name>
<keyword evidence="2" id="KW-0472">Membrane</keyword>
<dbReference type="Proteomes" id="UP000268093">
    <property type="component" value="Unassembled WGS sequence"/>
</dbReference>
<feature type="region of interest" description="Disordered" evidence="1">
    <location>
        <begin position="111"/>
        <end position="137"/>
    </location>
</feature>
<dbReference type="PANTHER" id="PTHR12286:SF5">
    <property type="entry name" value="SACCHAROPINE DEHYDROGENASE-LIKE OXIDOREDUCTASE"/>
    <property type="match status" value="1"/>
</dbReference>
<keyword evidence="2" id="KW-1133">Transmembrane helix</keyword>
<accession>A0A433CX32</accession>
<keyword evidence="4" id="KW-1185">Reference proteome</keyword>
<evidence type="ECO:0000256" key="1">
    <source>
        <dbReference type="SAM" id="MobiDB-lite"/>
    </source>
</evidence>
<organism evidence="3 4">
    <name type="scientific">Jimgerdemannia flammicorona</name>
    <dbReference type="NCBI Taxonomy" id="994334"/>
    <lineage>
        <taxon>Eukaryota</taxon>
        <taxon>Fungi</taxon>
        <taxon>Fungi incertae sedis</taxon>
        <taxon>Mucoromycota</taxon>
        <taxon>Mucoromycotina</taxon>
        <taxon>Endogonomycetes</taxon>
        <taxon>Endogonales</taxon>
        <taxon>Endogonaceae</taxon>
        <taxon>Jimgerdemannia</taxon>
    </lineage>
</organism>
<dbReference type="OrthoDB" id="10268090at2759"/>
<sequence>KFARPVTFPLEIKPCICNPKYRHPPSLLIRHTTSHTMTERKYDLVVFGATGFTGGLAAEHLARAAPKGLKWALAGRSLKKLEDVRQNLVELNDSLKVSFILSLLPKYVKPRTGSQKCENNSNSSNIYAHDPIPAPGPPSPHRRLKRYPGAGCHHAGNPRCREHYRSVYQIRHPARRLMRAQQDSLRRHDGRWVKQIIAKYNETAIADGTIIVPCCAFDSVPSDLGTLMCVDFIRQNFDRATDDVKMSVTKMAGGLSGGTIASSLEGVGSSSDMSELTDPYLISPVRGVDKSSIPSFYYDRDFGGWQAMFFMAVTNERVVRRSAGIKAQQGEPYGKLFKEWMTLSLYKAVLFTLAYVVVTPILSLLLKVSFMRTWIVNAVPAPGTGPTKEELANADFEMQIVATADTEPYEDPIRVVGRVKGFADPGYVLGSMMAVEGALAILCDADHSPGKGGILTPATALGHPYVDRLRAQGMVFEVQRL</sequence>
<dbReference type="GO" id="GO:0005886">
    <property type="term" value="C:plasma membrane"/>
    <property type="evidence" value="ECO:0007669"/>
    <property type="project" value="TreeGrafter"/>
</dbReference>
<evidence type="ECO:0000313" key="4">
    <source>
        <dbReference type="Proteomes" id="UP000268093"/>
    </source>
</evidence>
<dbReference type="EMBL" id="RBNI01011583">
    <property type="protein sequence ID" value="RUP43149.1"/>
    <property type="molecule type" value="Genomic_DNA"/>
</dbReference>
<dbReference type="Gene3D" id="3.40.50.720">
    <property type="entry name" value="NAD(P)-binding Rossmann-like Domain"/>
    <property type="match status" value="1"/>
</dbReference>
<dbReference type="InterPro" id="IPR051276">
    <property type="entry name" value="Saccharopine_DH-like_oxidrdct"/>
</dbReference>
<feature type="transmembrane region" description="Helical" evidence="2">
    <location>
        <begin position="345"/>
        <end position="366"/>
    </location>
</feature>
<feature type="non-terminal residue" evidence="3">
    <location>
        <position position="1"/>
    </location>
</feature>
<protein>
    <submittedName>
        <fullName evidence="3">Saccharopine dehydrogenase</fullName>
    </submittedName>
</protein>
<dbReference type="GO" id="GO:0009247">
    <property type="term" value="P:glycolipid biosynthetic process"/>
    <property type="evidence" value="ECO:0007669"/>
    <property type="project" value="TreeGrafter"/>
</dbReference>
<dbReference type="AlphaFoldDB" id="A0A433CX32"/>
<dbReference type="PANTHER" id="PTHR12286">
    <property type="entry name" value="SACCHAROPINE DEHYDROGENASE-LIKE OXIDOREDUCTASE"/>
    <property type="match status" value="1"/>
</dbReference>